<keyword evidence="2" id="KW-0863">Zinc-finger</keyword>
<evidence type="ECO:0000313" key="7">
    <source>
        <dbReference type="Proteomes" id="UP000475862"/>
    </source>
</evidence>
<dbReference type="EMBL" id="VYZN01000030">
    <property type="protein sequence ID" value="KAE9533970.1"/>
    <property type="molecule type" value="Genomic_DNA"/>
</dbReference>
<keyword evidence="1" id="KW-0479">Metal-binding</keyword>
<protein>
    <submittedName>
        <fullName evidence="6">Uncharacterized protein</fullName>
    </submittedName>
</protein>
<evidence type="ECO:0000256" key="3">
    <source>
        <dbReference type="ARBA" id="ARBA00022833"/>
    </source>
</evidence>
<name>A0A6G0TJE6_APHGL</name>
<evidence type="ECO:0000313" key="6">
    <source>
        <dbReference type="EMBL" id="KAE9533970.1"/>
    </source>
</evidence>
<evidence type="ECO:0000259" key="5">
    <source>
        <dbReference type="Pfam" id="PF21788"/>
    </source>
</evidence>
<reference evidence="6 7" key="1">
    <citation type="submission" date="2019-08" db="EMBL/GenBank/DDBJ databases">
        <title>The genome of the soybean aphid Biotype 1, its phylome, world population structure and adaptation to the North American continent.</title>
        <authorList>
            <person name="Giordano R."/>
            <person name="Donthu R.K."/>
            <person name="Hernandez A.G."/>
            <person name="Wright C.L."/>
            <person name="Zimin A.V."/>
        </authorList>
    </citation>
    <scope>NUCLEOTIDE SEQUENCE [LARGE SCALE GENOMIC DNA]</scope>
    <source>
        <tissue evidence="6">Whole aphids</tissue>
    </source>
</reference>
<feature type="domain" description="Transposable element P transposase-like GTP-binding insertion" evidence="5">
    <location>
        <begin position="39"/>
        <end position="125"/>
    </location>
</feature>
<comment type="caution">
    <text evidence="6">The sequence shown here is derived from an EMBL/GenBank/DDBJ whole genome shotgun (WGS) entry which is preliminary data.</text>
</comment>
<keyword evidence="3" id="KW-0862">Zinc</keyword>
<sequence length="352" mass="41151">MWSTLGINSKIENFNNSFKNPFDCDRKVCLLRCATLIENTPINREFYKKNFEYDSKSLLKVCPKLTSNHFDLNNLTKMKVKYAFQCLANGIQFCKSKNYEGFTDCKETIKFIDIFNNLFDALNKKFSRKEIRKNCQDLEINNRRNKMRIAIPPVAVLLDLDYIDYKICQVLCVLMSQYSVLQCAFVQKGKEKLAFIKYMYVVHKESVARKCCKINSHKCPCILKTSQDKNRIIKIDHEHNHLLCQNEIDATKIKIKTRAKITKSTPAQLFSKTMTSLSESILEELPEEKSIKKIIQDQRTRSFSIVPENLTDLKIETKLGLTGNNTYKLYLQNNLQILMILTNICQYLNFKY</sequence>
<dbReference type="Proteomes" id="UP000475862">
    <property type="component" value="Unassembled WGS sequence"/>
</dbReference>
<keyword evidence="7" id="KW-1185">Reference proteome</keyword>
<dbReference type="Pfam" id="PF04500">
    <property type="entry name" value="FLYWCH"/>
    <property type="match status" value="1"/>
</dbReference>
<gene>
    <name evidence="6" type="ORF">AGLY_008706</name>
</gene>
<organism evidence="6 7">
    <name type="scientific">Aphis glycines</name>
    <name type="common">Soybean aphid</name>
    <dbReference type="NCBI Taxonomy" id="307491"/>
    <lineage>
        <taxon>Eukaryota</taxon>
        <taxon>Metazoa</taxon>
        <taxon>Ecdysozoa</taxon>
        <taxon>Arthropoda</taxon>
        <taxon>Hexapoda</taxon>
        <taxon>Insecta</taxon>
        <taxon>Pterygota</taxon>
        <taxon>Neoptera</taxon>
        <taxon>Paraneoptera</taxon>
        <taxon>Hemiptera</taxon>
        <taxon>Sternorrhyncha</taxon>
        <taxon>Aphidomorpha</taxon>
        <taxon>Aphidoidea</taxon>
        <taxon>Aphididae</taxon>
        <taxon>Aphidini</taxon>
        <taxon>Aphis</taxon>
        <taxon>Aphis</taxon>
    </lineage>
</organism>
<dbReference type="InterPro" id="IPR007588">
    <property type="entry name" value="Znf_FLYWCH"/>
</dbReference>
<feature type="domain" description="FLYWCH-type" evidence="4">
    <location>
        <begin position="187"/>
        <end position="241"/>
    </location>
</feature>
<evidence type="ECO:0000259" key="4">
    <source>
        <dbReference type="Pfam" id="PF04500"/>
    </source>
</evidence>
<proteinExistence type="predicted"/>
<dbReference type="InterPro" id="IPR048366">
    <property type="entry name" value="TNP-like_GBD"/>
</dbReference>
<evidence type="ECO:0000256" key="1">
    <source>
        <dbReference type="ARBA" id="ARBA00022723"/>
    </source>
</evidence>
<dbReference type="Pfam" id="PF21788">
    <property type="entry name" value="TNP-like_GBD"/>
    <property type="match status" value="1"/>
</dbReference>
<dbReference type="AlphaFoldDB" id="A0A6G0TJE6"/>
<evidence type="ECO:0000256" key="2">
    <source>
        <dbReference type="ARBA" id="ARBA00022771"/>
    </source>
</evidence>
<dbReference type="GO" id="GO:0008270">
    <property type="term" value="F:zinc ion binding"/>
    <property type="evidence" value="ECO:0007669"/>
    <property type="project" value="UniProtKB-KW"/>
</dbReference>
<accession>A0A6G0TJE6</accession>